<keyword evidence="6 7" id="KW-0067">ATP-binding</keyword>
<dbReference type="PROSITE" id="PS00108">
    <property type="entry name" value="PROTEIN_KINASE_ST"/>
    <property type="match status" value="1"/>
</dbReference>
<keyword evidence="9" id="KW-1133">Transmembrane helix</keyword>
<evidence type="ECO:0000256" key="7">
    <source>
        <dbReference type="PROSITE-ProRule" id="PRU10141"/>
    </source>
</evidence>
<dbReference type="Pfam" id="PF00069">
    <property type="entry name" value="Pkinase"/>
    <property type="match status" value="1"/>
</dbReference>
<feature type="compositionally biased region" description="Basic and acidic residues" evidence="8">
    <location>
        <begin position="291"/>
        <end position="326"/>
    </location>
</feature>
<evidence type="ECO:0000256" key="5">
    <source>
        <dbReference type="ARBA" id="ARBA00022777"/>
    </source>
</evidence>
<evidence type="ECO:0000256" key="2">
    <source>
        <dbReference type="ARBA" id="ARBA00022527"/>
    </source>
</evidence>
<dbReference type="PROSITE" id="PS00107">
    <property type="entry name" value="PROTEIN_KINASE_ATP"/>
    <property type="match status" value="1"/>
</dbReference>
<keyword evidence="9" id="KW-0812">Transmembrane</keyword>
<keyword evidence="4 7" id="KW-0547">Nucleotide-binding</keyword>
<name>A0A4R1HPE1_PSEEN</name>
<sequence length="539" mass="56542">MDEAGSFGPYRVGELLGRGGMGTVHRAFDTRRERTVALKRLNEVLADDPRYRERFRRECRLAARLSSPHVVPIHDFGEIDGVLFLDMRLVDGRGLDTLLGDGPLPPERAVRTVEQVAHALDAAHAAGLVHRDVKPSNVLVGEPDGFVHLADFGIARSVDPGTGPALTGSDAAPGTLAYLAPEVVAGATADRRADVYALACVLYETLTGRRPFDGAPAQLLHHHLHTPPPDPAAARPDLPSGLSGVVRDGMAKDPAARPSSAGELARRASEALRPDADDARRAASAPQDGRPGPDHAGPDHAGHGQRDRRAAGPPRRPDHATAERLDGTAPCTLPVPADDSSALPQADGTPPAESVPPAGEPPRSRRIGVVVTVVVAVAILVGAALVTAVLTGQGATPPAAAAPADTTTLRLAFPEIGRRGCVPSPALTTSAGHTADAVLACDHPRTRARAEFVEWASADDAALAVRDAGAGRTSYESEWKIALVPQGPVYFGEDGAGGWVAVGAYRDERFGFRVHAQNRQDLSGTFRDMQLVTADQLPS</sequence>
<evidence type="ECO:0000256" key="8">
    <source>
        <dbReference type="SAM" id="MobiDB-lite"/>
    </source>
</evidence>
<evidence type="ECO:0000256" key="1">
    <source>
        <dbReference type="ARBA" id="ARBA00012513"/>
    </source>
</evidence>
<evidence type="ECO:0000313" key="12">
    <source>
        <dbReference type="Proteomes" id="UP000295560"/>
    </source>
</evidence>
<dbReference type="GO" id="GO:0005524">
    <property type="term" value="F:ATP binding"/>
    <property type="evidence" value="ECO:0007669"/>
    <property type="project" value="UniProtKB-UniRule"/>
</dbReference>
<proteinExistence type="predicted"/>
<organism evidence="11 12">
    <name type="scientific">Pseudonocardia endophytica</name>
    <dbReference type="NCBI Taxonomy" id="401976"/>
    <lineage>
        <taxon>Bacteria</taxon>
        <taxon>Bacillati</taxon>
        <taxon>Actinomycetota</taxon>
        <taxon>Actinomycetes</taxon>
        <taxon>Pseudonocardiales</taxon>
        <taxon>Pseudonocardiaceae</taxon>
        <taxon>Pseudonocardia</taxon>
    </lineage>
</organism>
<keyword evidence="3" id="KW-0808">Transferase</keyword>
<keyword evidence="12" id="KW-1185">Reference proteome</keyword>
<keyword evidence="2 11" id="KW-0723">Serine/threonine-protein kinase</keyword>
<evidence type="ECO:0000259" key="10">
    <source>
        <dbReference type="PROSITE" id="PS50011"/>
    </source>
</evidence>
<dbReference type="EC" id="2.7.11.1" evidence="1"/>
<feature type="domain" description="Protein kinase" evidence="10">
    <location>
        <begin position="10"/>
        <end position="272"/>
    </location>
</feature>
<gene>
    <name evidence="11" type="ORF">EV378_7024</name>
</gene>
<dbReference type="Proteomes" id="UP000295560">
    <property type="component" value="Unassembled WGS sequence"/>
</dbReference>
<keyword evidence="9" id="KW-0472">Membrane</keyword>
<dbReference type="SMART" id="SM00220">
    <property type="entry name" value="S_TKc"/>
    <property type="match status" value="1"/>
</dbReference>
<accession>A0A4R1HPE1</accession>
<evidence type="ECO:0000256" key="6">
    <source>
        <dbReference type="ARBA" id="ARBA00022840"/>
    </source>
</evidence>
<dbReference type="RefSeq" id="WP_132432262.1">
    <property type="nucleotide sequence ID" value="NZ_SMFZ01000002.1"/>
</dbReference>
<dbReference type="EMBL" id="SMFZ01000002">
    <property type="protein sequence ID" value="TCK23013.1"/>
    <property type="molecule type" value="Genomic_DNA"/>
</dbReference>
<feature type="region of interest" description="Disordered" evidence="8">
    <location>
        <begin position="220"/>
        <end position="363"/>
    </location>
</feature>
<dbReference type="InterPro" id="IPR008271">
    <property type="entry name" value="Ser/Thr_kinase_AS"/>
</dbReference>
<comment type="caution">
    <text evidence="11">The sequence shown here is derived from an EMBL/GenBank/DDBJ whole genome shotgun (WGS) entry which is preliminary data.</text>
</comment>
<dbReference type="InterPro" id="IPR011009">
    <property type="entry name" value="Kinase-like_dom_sf"/>
</dbReference>
<evidence type="ECO:0000256" key="3">
    <source>
        <dbReference type="ARBA" id="ARBA00022679"/>
    </source>
</evidence>
<dbReference type="PANTHER" id="PTHR43289:SF6">
    <property type="entry name" value="SERINE_THREONINE-PROTEIN KINASE NEKL-3"/>
    <property type="match status" value="1"/>
</dbReference>
<dbReference type="OrthoDB" id="9762169at2"/>
<feature type="compositionally biased region" description="Basic and acidic residues" evidence="8">
    <location>
        <begin position="264"/>
        <end position="281"/>
    </location>
</feature>
<dbReference type="AlphaFoldDB" id="A0A4R1HPE1"/>
<dbReference type="SUPFAM" id="SSF56112">
    <property type="entry name" value="Protein kinase-like (PK-like)"/>
    <property type="match status" value="1"/>
</dbReference>
<evidence type="ECO:0000313" key="11">
    <source>
        <dbReference type="EMBL" id="TCK23013.1"/>
    </source>
</evidence>
<feature type="binding site" evidence="7">
    <location>
        <position position="39"/>
    </location>
    <ligand>
        <name>ATP</name>
        <dbReference type="ChEBI" id="CHEBI:30616"/>
    </ligand>
</feature>
<dbReference type="InterPro" id="IPR000719">
    <property type="entry name" value="Prot_kinase_dom"/>
</dbReference>
<protein>
    <recommendedName>
        <fullName evidence="1">non-specific serine/threonine protein kinase</fullName>
        <ecNumber evidence="1">2.7.11.1</ecNumber>
    </recommendedName>
</protein>
<keyword evidence="5 11" id="KW-0418">Kinase</keyword>
<feature type="transmembrane region" description="Helical" evidence="9">
    <location>
        <begin position="367"/>
        <end position="390"/>
    </location>
</feature>
<dbReference type="CDD" id="cd14014">
    <property type="entry name" value="STKc_PknB_like"/>
    <property type="match status" value="1"/>
</dbReference>
<evidence type="ECO:0000256" key="4">
    <source>
        <dbReference type="ARBA" id="ARBA00022741"/>
    </source>
</evidence>
<dbReference type="PROSITE" id="PS50011">
    <property type="entry name" value="PROTEIN_KINASE_DOM"/>
    <property type="match status" value="1"/>
</dbReference>
<reference evidence="11 12" key="1">
    <citation type="submission" date="2019-03" db="EMBL/GenBank/DDBJ databases">
        <title>Sequencing the genomes of 1000 actinobacteria strains.</title>
        <authorList>
            <person name="Klenk H.-P."/>
        </authorList>
    </citation>
    <scope>NUCLEOTIDE SEQUENCE [LARGE SCALE GENOMIC DNA]</scope>
    <source>
        <strain evidence="11 12">DSM 44969</strain>
    </source>
</reference>
<evidence type="ECO:0000256" key="9">
    <source>
        <dbReference type="SAM" id="Phobius"/>
    </source>
</evidence>
<dbReference type="PANTHER" id="PTHR43289">
    <property type="entry name" value="MITOGEN-ACTIVATED PROTEIN KINASE KINASE KINASE 20-RELATED"/>
    <property type="match status" value="1"/>
</dbReference>
<dbReference type="Gene3D" id="3.30.200.20">
    <property type="entry name" value="Phosphorylase Kinase, domain 1"/>
    <property type="match status" value="1"/>
</dbReference>
<dbReference type="GO" id="GO:0004674">
    <property type="term" value="F:protein serine/threonine kinase activity"/>
    <property type="evidence" value="ECO:0007669"/>
    <property type="project" value="UniProtKB-KW"/>
</dbReference>
<dbReference type="Gene3D" id="1.10.510.10">
    <property type="entry name" value="Transferase(Phosphotransferase) domain 1"/>
    <property type="match status" value="1"/>
</dbReference>
<dbReference type="InterPro" id="IPR017441">
    <property type="entry name" value="Protein_kinase_ATP_BS"/>
</dbReference>